<gene>
    <name evidence="2" type="ORF">GJ744_005381</name>
</gene>
<proteinExistence type="predicted"/>
<dbReference type="AlphaFoldDB" id="A0A8H7E7E7"/>
<sequence length="82" mass="8826">MVMVARDRQIHEPDPTQGRGGHGMFSSFSPALPLATVSSTSVATPPIVPIILFRNTNFTLHDLGPSPFLLPGLALFCHCHFG</sequence>
<evidence type="ECO:0000313" key="3">
    <source>
        <dbReference type="Proteomes" id="UP000606974"/>
    </source>
</evidence>
<feature type="region of interest" description="Disordered" evidence="1">
    <location>
        <begin position="1"/>
        <end position="22"/>
    </location>
</feature>
<protein>
    <submittedName>
        <fullName evidence="2">Uncharacterized protein</fullName>
    </submittedName>
</protein>
<reference evidence="2" key="1">
    <citation type="submission" date="2020-02" db="EMBL/GenBank/DDBJ databases">
        <authorList>
            <person name="Palmer J.M."/>
        </authorList>
    </citation>
    <scope>NUCLEOTIDE SEQUENCE</scope>
    <source>
        <strain evidence="2">EPUS1.4</strain>
        <tissue evidence="2">Thallus</tissue>
    </source>
</reference>
<dbReference type="Proteomes" id="UP000606974">
    <property type="component" value="Unassembled WGS sequence"/>
</dbReference>
<keyword evidence="3" id="KW-1185">Reference proteome</keyword>
<comment type="caution">
    <text evidence="2">The sequence shown here is derived from an EMBL/GenBank/DDBJ whole genome shotgun (WGS) entry which is preliminary data.</text>
</comment>
<dbReference type="EMBL" id="JAACFV010000023">
    <property type="protein sequence ID" value="KAF7511150.1"/>
    <property type="molecule type" value="Genomic_DNA"/>
</dbReference>
<accession>A0A8H7E7E7</accession>
<name>A0A8H7E7E7_9EURO</name>
<organism evidence="2 3">
    <name type="scientific">Endocarpon pusillum</name>
    <dbReference type="NCBI Taxonomy" id="364733"/>
    <lineage>
        <taxon>Eukaryota</taxon>
        <taxon>Fungi</taxon>
        <taxon>Dikarya</taxon>
        <taxon>Ascomycota</taxon>
        <taxon>Pezizomycotina</taxon>
        <taxon>Eurotiomycetes</taxon>
        <taxon>Chaetothyriomycetidae</taxon>
        <taxon>Verrucariales</taxon>
        <taxon>Verrucariaceae</taxon>
        <taxon>Endocarpon</taxon>
    </lineage>
</organism>
<evidence type="ECO:0000256" key="1">
    <source>
        <dbReference type="SAM" id="MobiDB-lite"/>
    </source>
</evidence>
<evidence type="ECO:0000313" key="2">
    <source>
        <dbReference type="EMBL" id="KAF7511150.1"/>
    </source>
</evidence>
<feature type="compositionally biased region" description="Basic and acidic residues" evidence="1">
    <location>
        <begin position="1"/>
        <end position="14"/>
    </location>
</feature>